<dbReference type="PRINTS" id="PR00411">
    <property type="entry name" value="PNDRDTASEI"/>
</dbReference>
<keyword evidence="4" id="KW-0274">FAD</keyword>
<protein>
    <submittedName>
        <fullName evidence="9">NAD(P)/FAD-dependent oxidoreductase</fullName>
    </submittedName>
</protein>
<keyword evidence="5" id="KW-0521">NADP</keyword>
<evidence type="ECO:0000256" key="1">
    <source>
        <dbReference type="ARBA" id="ARBA00001974"/>
    </source>
</evidence>
<organism evidence="9 10">
    <name type="scientific">Rhodococcus olei</name>
    <dbReference type="NCBI Taxonomy" id="2161675"/>
    <lineage>
        <taxon>Bacteria</taxon>
        <taxon>Bacillati</taxon>
        <taxon>Actinomycetota</taxon>
        <taxon>Actinomycetes</taxon>
        <taxon>Mycobacteriales</taxon>
        <taxon>Nocardiaceae</taxon>
        <taxon>Rhodococcus</taxon>
    </lineage>
</organism>
<name>A0ABP8P4Q9_9NOCA</name>
<proteinExistence type="inferred from homology"/>
<evidence type="ECO:0000256" key="3">
    <source>
        <dbReference type="ARBA" id="ARBA00022630"/>
    </source>
</evidence>
<evidence type="ECO:0000256" key="5">
    <source>
        <dbReference type="ARBA" id="ARBA00022857"/>
    </source>
</evidence>
<keyword evidence="7" id="KW-0503">Monooxygenase</keyword>
<dbReference type="Proteomes" id="UP001501183">
    <property type="component" value="Unassembled WGS sequence"/>
</dbReference>
<reference evidence="10" key="1">
    <citation type="journal article" date="2019" name="Int. J. Syst. Evol. Microbiol.">
        <title>The Global Catalogue of Microorganisms (GCM) 10K type strain sequencing project: providing services to taxonomists for standard genome sequencing and annotation.</title>
        <authorList>
            <consortium name="The Broad Institute Genomics Platform"/>
            <consortium name="The Broad Institute Genome Sequencing Center for Infectious Disease"/>
            <person name="Wu L."/>
            <person name="Ma J."/>
        </authorList>
    </citation>
    <scope>NUCLEOTIDE SEQUENCE [LARGE SCALE GENOMIC DNA]</scope>
    <source>
        <strain evidence="10">JCM 32206</strain>
    </source>
</reference>
<feature type="region of interest" description="Disordered" evidence="8">
    <location>
        <begin position="233"/>
        <end position="256"/>
    </location>
</feature>
<dbReference type="EMBL" id="BAABFB010000050">
    <property type="protein sequence ID" value="GAA4481996.1"/>
    <property type="molecule type" value="Genomic_DNA"/>
</dbReference>
<dbReference type="InterPro" id="IPR050775">
    <property type="entry name" value="FAD-binding_Monooxygenases"/>
</dbReference>
<dbReference type="SUPFAM" id="SSF51905">
    <property type="entry name" value="FAD/NAD(P)-binding domain"/>
    <property type="match status" value="2"/>
</dbReference>
<accession>A0ABP8P4Q9</accession>
<dbReference type="PANTHER" id="PTHR43098">
    <property type="entry name" value="L-ORNITHINE N(5)-MONOOXYGENASE-RELATED"/>
    <property type="match status" value="1"/>
</dbReference>
<gene>
    <name evidence="9" type="ORF">GCM10023094_31060</name>
</gene>
<sequence>MSAETRPYKDVLVVGAGFGGLYAVHAARQAGLDVLCLEAGAGVGGTWYFNRYPGARCDVESIDYSYSFDDDLQNEWVWSERYATQPEILRYINHVAERFDLLRSIRLDTRIVSACFDEQTSTWRVTSERGEEFEARYLLCATGSLSAPNRPAIPGIDDFAGEVYFTAQWPRTEPDLAGRRVGVIGTGSSGIQSVPLLARQADQLTVFQRTANFSVPALNRALTHEDQIRVREEYSERRRKSRLSGGGSPHLAYPKNGTECTPEERLAAFEKGWATGGVLFGKTFPDQYVSEETNRCAQEFAEAKIREIVHDPETAADLIPNDHPIGTKRICTDTGYYETFNRDNVALVNLRKDPIVRITEWGIKTEGSAYELDVLVFATGFDAMTGALNRIDIRGTGGASLREAWREGPVSYLGYQVPSFPNLFIVSGPGSPAVLANMVLASEMQVDWLLELIRHADAQGANQIEARADATEKWTAHVQEAAEETLFLRANSWYLGANIEGKPRRFMLYVRGLGTYADICTRVAENDYAGFEISS</sequence>
<dbReference type="InterPro" id="IPR036188">
    <property type="entry name" value="FAD/NAD-bd_sf"/>
</dbReference>
<dbReference type="PANTHER" id="PTHR43098:SF3">
    <property type="entry name" value="L-ORNITHINE N(5)-MONOOXYGENASE-RELATED"/>
    <property type="match status" value="1"/>
</dbReference>
<evidence type="ECO:0000256" key="7">
    <source>
        <dbReference type="ARBA" id="ARBA00023033"/>
    </source>
</evidence>
<evidence type="ECO:0000256" key="2">
    <source>
        <dbReference type="ARBA" id="ARBA00010139"/>
    </source>
</evidence>
<keyword evidence="6" id="KW-0560">Oxidoreductase</keyword>
<evidence type="ECO:0000313" key="10">
    <source>
        <dbReference type="Proteomes" id="UP001501183"/>
    </source>
</evidence>
<dbReference type="Gene3D" id="3.50.50.60">
    <property type="entry name" value="FAD/NAD(P)-binding domain"/>
    <property type="match status" value="3"/>
</dbReference>
<dbReference type="Pfam" id="PF13738">
    <property type="entry name" value="Pyr_redox_3"/>
    <property type="match status" value="1"/>
</dbReference>
<keyword evidence="3" id="KW-0285">Flavoprotein</keyword>
<comment type="similarity">
    <text evidence="2">Belongs to the FAD-binding monooxygenase family.</text>
</comment>
<evidence type="ECO:0000256" key="4">
    <source>
        <dbReference type="ARBA" id="ARBA00022827"/>
    </source>
</evidence>
<keyword evidence="10" id="KW-1185">Reference proteome</keyword>
<evidence type="ECO:0000256" key="8">
    <source>
        <dbReference type="SAM" id="MobiDB-lite"/>
    </source>
</evidence>
<evidence type="ECO:0000313" key="9">
    <source>
        <dbReference type="EMBL" id="GAA4481996.1"/>
    </source>
</evidence>
<dbReference type="RefSeq" id="WP_345346627.1">
    <property type="nucleotide sequence ID" value="NZ_BAABFB010000050.1"/>
</dbReference>
<comment type="caution">
    <text evidence="9">The sequence shown here is derived from an EMBL/GenBank/DDBJ whole genome shotgun (WGS) entry which is preliminary data.</text>
</comment>
<evidence type="ECO:0000256" key="6">
    <source>
        <dbReference type="ARBA" id="ARBA00023002"/>
    </source>
</evidence>
<comment type="cofactor">
    <cofactor evidence="1">
        <name>FAD</name>
        <dbReference type="ChEBI" id="CHEBI:57692"/>
    </cofactor>
</comment>